<organism evidence="1 2">
    <name type="scientific">Bacillus yapensis</name>
    <dbReference type="NCBI Taxonomy" id="2492960"/>
    <lineage>
        <taxon>Bacteria</taxon>
        <taxon>Bacillati</taxon>
        <taxon>Bacillota</taxon>
        <taxon>Bacilli</taxon>
        <taxon>Bacillales</taxon>
        <taxon>Bacillaceae</taxon>
        <taxon>Bacillus</taxon>
    </lineage>
</organism>
<sequence>MIPFVIIIVSILIARELFRMYFKRNWVLIHTAFGAEEYFQILSRLKSQGVKFKVETPFRGFDSRMDRNLDKMQYDIYVKKEMENLAASAIHKSM</sequence>
<comment type="caution">
    <text evidence="1">The sequence shown here is derived from an EMBL/GenBank/DDBJ whole genome shotgun (WGS) entry which is preliminary data.</text>
</comment>
<keyword evidence="2" id="KW-1185">Reference proteome</keyword>
<dbReference type="RefSeq" id="WP_126406323.1">
    <property type="nucleotide sequence ID" value="NZ_RXNT01000002.1"/>
</dbReference>
<dbReference type="Proteomes" id="UP000271374">
    <property type="component" value="Unassembled WGS sequence"/>
</dbReference>
<reference evidence="1 2" key="1">
    <citation type="submission" date="2018-12" db="EMBL/GenBank/DDBJ databases">
        <title>Bacillus yapensis draft genome sequence.</title>
        <authorList>
            <person name="Yu L."/>
            <person name="Xu X."/>
            <person name="Tang X."/>
        </authorList>
    </citation>
    <scope>NUCLEOTIDE SEQUENCE [LARGE SCALE GENOMIC DNA]</scope>
    <source>
        <strain evidence="1 2">XXST-01</strain>
    </source>
</reference>
<dbReference type="OrthoDB" id="2942794at2"/>
<evidence type="ECO:0000313" key="2">
    <source>
        <dbReference type="Proteomes" id="UP000271374"/>
    </source>
</evidence>
<name>A0A431WJZ8_9BACI</name>
<protein>
    <submittedName>
        <fullName evidence="1">Uncharacterized protein</fullName>
    </submittedName>
</protein>
<dbReference type="AlphaFoldDB" id="A0A431WJZ8"/>
<accession>A0A431WJZ8</accession>
<evidence type="ECO:0000313" key="1">
    <source>
        <dbReference type="EMBL" id="RTR35722.1"/>
    </source>
</evidence>
<dbReference type="EMBL" id="RXNT01000002">
    <property type="protein sequence ID" value="RTR35722.1"/>
    <property type="molecule type" value="Genomic_DNA"/>
</dbReference>
<gene>
    <name evidence="1" type="ORF">EKG37_03560</name>
</gene>
<proteinExistence type="predicted"/>